<dbReference type="InterPro" id="IPR001932">
    <property type="entry name" value="PPM-type_phosphatase-like_dom"/>
</dbReference>
<dbReference type="PANTHER" id="PTHR43156:SF2">
    <property type="entry name" value="STAGE II SPORULATION PROTEIN E"/>
    <property type="match status" value="1"/>
</dbReference>
<dbReference type="EMBL" id="LMWI01000002">
    <property type="protein sequence ID" value="KUJ46082.1"/>
    <property type="molecule type" value="Genomic_DNA"/>
</dbReference>
<dbReference type="OMA" id="APHEIFD"/>
<evidence type="ECO:0000313" key="3">
    <source>
        <dbReference type="EMBL" id="KUJ46082.1"/>
    </source>
</evidence>
<dbReference type="PANTHER" id="PTHR43156">
    <property type="entry name" value="STAGE II SPORULATION PROTEIN E-RELATED"/>
    <property type="match status" value="1"/>
</dbReference>
<accession>A0A9X0I3G0</accession>
<dbReference type="Gene3D" id="3.60.40.10">
    <property type="entry name" value="PPM-type phosphatase domain"/>
    <property type="match status" value="1"/>
</dbReference>
<dbReference type="InterPro" id="IPR052016">
    <property type="entry name" value="Bact_Sigma-Reg"/>
</dbReference>
<feature type="domain" description="PPM-type phosphatase" evidence="2">
    <location>
        <begin position="157"/>
        <end position="370"/>
    </location>
</feature>
<dbReference type="AlphaFoldDB" id="A0A9X0I3G0"/>
<evidence type="ECO:0000256" key="1">
    <source>
        <dbReference type="ARBA" id="ARBA00022801"/>
    </source>
</evidence>
<organism evidence="3 4">
    <name type="scientific">Micromonospora maris</name>
    <dbReference type="NCBI Taxonomy" id="1003110"/>
    <lineage>
        <taxon>Bacteria</taxon>
        <taxon>Bacillati</taxon>
        <taxon>Actinomycetota</taxon>
        <taxon>Actinomycetes</taxon>
        <taxon>Micromonosporales</taxon>
        <taxon>Micromonosporaceae</taxon>
        <taxon>Micromonospora</taxon>
    </lineage>
</organism>
<dbReference type="GO" id="GO:0016791">
    <property type="term" value="F:phosphatase activity"/>
    <property type="evidence" value="ECO:0007669"/>
    <property type="project" value="TreeGrafter"/>
</dbReference>
<evidence type="ECO:0000313" key="4">
    <source>
        <dbReference type="Proteomes" id="UP000053246"/>
    </source>
</evidence>
<name>A0A9X0I3G0_9ACTN</name>
<comment type="caution">
    <text evidence="3">The sequence shown here is derived from an EMBL/GenBank/DDBJ whole genome shotgun (WGS) entry which is preliminary data.</text>
</comment>
<keyword evidence="1" id="KW-0378">Hydrolase</keyword>
<evidence type="ECO:0000259" key="2">
    <source>
        <dbReference type="SMART" id="SM00331"/>
    </source>
</evidence>
<gene>
    <name evidence="3" type="ORF">ADL17_24260</name>
</gene>
<dbReference type="RefSeq" id="WP_013735581.1">
    <property type="nucleotide sequence ID" value="NZ_LMWI01000002.1"/>
</dbReference>
<dbReference type="InterPro" id="IPR036457">
    <property type="entry name" value="PPM-type-like_dom_sf"/>
</dbReference>
<sequence>MSEPVEQARTVLTTAPADLLLSRIRALLDQEYGIADVELLQVDYRLAALLPLTPGEAVSEPGHPAWRCFDHQSPVYVDSTAYLPVSMRGERRGVLRVHPVTDEGLLADLAEIGTALAHELTAVDPGTDVYRTARRARRLTLAAEMQWELLPGRSRIRPSFSLAGQLEPAYAVRGDSFDWSDDGDRVWTATINGMGAGVAASMLTTLATSALRNARRAGISLADQAALADQAIYALHRGEQHLATLLVEVDLHSGLLTAVDAGSPRLVLLRDGEVSVQPLEAQFPLGMFEGSHYREQHIQLRPADRLFMISDGVLDATGQEVRYGESALDRMLRRTAPMSPLDAVRSLLGDLRAFVAGDLTDDAVVVCLDWYGPQP</sequence>
<proteinExistence type="predicted"/>
<dbReference type="SMART" id="SM00331">
    <property type="entry name" value="PP2C_SIG"/>
    <property type="match status" value="1"/>
</dbReference>
<reference evidence="3 4" key="1">
    <citation type="submission" date="2015-10" db="EMBL/GenBank/DDBJ databases">
        <authorList>
            <person name="Ju K.-S."/>
            <person name="Doroghazi J.R."/>
            <person name="Metcalf W.W."/>
        </authorList>
    </citation>
    <scope>NUCLEOTIDE SEQUENCE [LARGE SCALE GENOMIC DNA]</scope>
    <source>
        <strain evidence="3 4">NRRL B-24793</strain>
    </source>
</reference>
<dbReference type="SUPFAM" id="SSF81606">
    <property type="entry name" value="PP2C-like"/>
    <property type="match status" value="1"/>
</dbReference>
<dbReference type="Pfam" id="PF07228">
    <property type="entry name" value="SpoIIE"/>
    <property type="match status" value="1"/>
</dbReference>
<dbReference type="Proteomes" id="UP000053246">
    <property type="component" value="Unassembled WGS sequence"/>
</dbReference>
<protein>
    <submittedName>
        <fullName evidence="3">Protein phosphatase</fullName>
    </submittedName>
</protein>
<keyword evidence="4" id="KW-1185">Reference proteome</keyword>